<dbReference type="STRING" id="546874.SAMN04488544_4024"/>
<organism evidence="3 4">
    <name type="scientific">Microlunatus sagamiharensis</name>
    <dbReference type="NCBI Taxonomy" id="546874"/>
    <lineage>
        <taxon>Bacteria</taxon>
        <taxon>Bacillati</taxon>
        <taxon>Actinomycetota</taxon>
        <taxon>Actinomycetes</taxon>
        <taxon>Propionibacteriales</taxon>
        <taxon>Propionibacteriaceae</taxon>
        <taxon>Microlunatus</taxon>
    </lineage>
</organism>
<name>A0A1H2NIQ6_9ACTN</name>
<proteinExistence type="predicted"/>
<gene>
    <name evidence="3" type="ORF">SAMN04488544_4024</name>
</gene>
<keyword evidence="2" id="KW-1133">Transmembrane helix</keyword>
<keyword evidence="2" id="KW-0472">Membrane</keyword>
<feature type="transmembrane region" description="Helical" evidence="2">
    <location>
        <begin position="228"/>
        <end position="249"/>
    </location>
</feature>
<dbReference type="RefSeq" id="WP_091078699.1">
    <property type="nucleotide sequence ID" value="NZ_LT629799.1"/>
</dbReference>
<dbReference type="InterPro" id="IPR005625">
    <property type="entry name" value="PepSY-ass_TM"/>
</dbReference>
<evidence type="ECO:0000256" key="2">
    <source>
        <dbReference type="SAM" id="Phobius"/>
    </source>
</evidence>
<evidence type="ECO:0000313" key="4">
    <source>
        <dbReference type="Proteomes" id="UP000198825"/>
    </source>
</evidence>
<dbReference type="PANTHER" id="PTHR34219:SF1">
    <property type="entry name" value="PEPSY DOMAIN-CONTAINING PROTEIN"/>
    <property type="match status" value="1"/>
</dbReference>
<reference evidence="4" key="1">
    <citation type="submission" date="2016-10" db="EMBL/GenBank/DDBJ databases">
        <authorList>
            <person name="Varghese N."/>
            <person name="Submissions S."/>
        </authorList>
    </citation>
    <scope>NUCLEOTIDE SEQUENCE [LARGE SCALE GENOMIC DNA]</scope>
    <source>
        <strain evidence="4">DSM 21743</strain>
    </source>
</reference>
<keyword evidence="4" id="KW-1185">Reference proteome</keyword>
<dbReference type="Pfam" id="PF03929">
    <property type="entry name" value="PepSY_TM"/>
    <property type="match status" value="1"/>
</dbReference>
<feature type="region of interest" description="Disordered" evidence="1">
    <location>
        <begin position="271"/>
        <end position="321"/>
    </location>
</feature>
<feature type="transmembrane region" description="Helical" evidence="2">
    <location>
        <begin position="35"/>
        <end position="59"/>
    </location>
</feature>
<feature type="transmembrane region" description="Helical" evidence="2">
    <location>
        <begin position="454"/>
        <end position="480"/>
    </location>
</feature>
<dbReference type="OrthoDB" id="9791166at2"/>
<feature type="compositionally biased region" description="Polar residues" evidence="1">
    <location>
        <begin position="304"/>
        <end position="313"/>
    </location>
</feature>
<evidence type="ECO:0000313" key="3">
    <source>
        <dbReference type="EMBL" id="SDV04696.1"/>
    </source>
</evidence>
<protein>
    <submittedName>
        <fullName evidence="3">Uncharacterized iron-regulated membrane protein</fullName>
    </submittedName>
</protein>
<feature type="transmembrane region" description="Helical" evidence="2">
    <location>
        <begin position="172"/>
        <end position="192"/>
    </location>
</feature>
<dbReference type="Proteomes" id="UP000198825">
    <property type="component" value="Chromosome I"/>
</dbReference>
<feature type="transmembrane region" description="Helical" evidence="2">
    <location>
        <begin position="411"/>
        <end position="433"/>
    </location>
</feature>
<evidence type="ECO:0000256" key="1">
    <source>
        <dbReference type="SAM" id="MobiDB-lite"/>
    </source>
</evidence>
<keyword evidence="2" id="KW-0812">Transmembrane</keyword>
<accession>A0A1H2NIQ6</accession>
<dbReference type="PANTHER" id="PTHR34219">
    <property type="entry name" value="IRON-REGULATED INNER MEMBRANE PROTEIN-RELATED"/>
    <property type="match status" value="1"/>
</dbReference>
<dbReference type="EMBL" id="LT629799">
    <property type="protein sequence ID" value="SDV04696.1"/>
    <property type="molecule type" value="Genomic_DNA"/>
</dbReference>
<sequence>MTSPAPTLERAPAPGAASVPDRPRRTSWFAPFWRWHFYAGFLVLPVLAVLAVTGLIYLFRFQVEPLLHADLMRVEPAADGFLMPYAVQQQQVVDRIATDPSLAGATLVSVTEPGDPYSSTRFSLAMPDESTRDVFVDPYDARVLGALNPDSTLSGTAVRLHANLMSGTVGDVVIEVATCWAIVMALTGYYLFVRGWTARRRVLRHARAAAGTPGGGVRLRDATLRQRHAVGGAVVGVALLGMLVSGLPWTGVWGAQAQQLASRGGTSFWSEDHGAVSSPTSTLDESLPHSHARDVPWALGGTERPTSGAGSDTGSEDDERSVANVDTAVLVAAREGLARPLTIALPETDDGVFSVIGYAFHDPTAERTVHVGRFGGEVVSTYGYADYPALAKVVAQGIALHEGRSLGSANMIGSAAMCLLVLFVCVSGPLMWWRRRPKDGTLGAPRARMPLRTTPLLVVALVALGVFLPLFGASLVLVLLADRLLLRRVPALSRWFGVRAA</sequence>
<dbReference type="AlphaFoldDB" id="A0A1H2NIQ6"/>
<feature type="region of interest" description="Disordered" evidence="1">
    <location>
        <begin position="1"/>
        <end position="23"/>
    </location>
</feature>